<keyword evidence="1" id="KW-0812">Transmembrane</keyword>
<evidence type="ECO:0000313" key="3">
    <source>
        <dbReference type="Proteomes" id="UP000007305"/>
    </source>
</evidence>
<organism evidence="2 3">
    <name type="scientific">Zea mays</name>
    <name type="common">Maize</name>
    <dbReference type="NCBI Taxonomy" id="4577"/>
    <lineage>
        <taxon>Eukaryota</taxon>
        <taxon>Viridiplantae</taxon>
        <taxon>Streptophyta</taxon>
        <taxon>Embryophyta</taxon>
        <taxon>Tracheophyta</taxon>
        <taxon>Spermatophyta</taxon>
        <taxon>Magnoliopsida</taxon>
        <taxon>Liliopsida</taxon>
        <taxon>Poales</taxon>
        <taxon>Poaceae</taxon>
        <taxon>PACMAD clade</taxon>
        <taxon>Panicoideae</taxon>
        <taxon>Andropogonodae</taxon>
        <taxon>Andropogoneae</taxon>
        <taxon>Tripsacinae</taxon>
        <taxon>Zea</taxon>
    </lineage>
</organism>
<name>A0A804PSM2_MAIZE</name>
<dbReference type="InParanoid" id="A0A804PSM2"/>
<protein>
    <submittedName>
        <fullName evidence="2">Uncharacterized protein</fullName>
    </submittedName>
</protein>
<keyword evidence="3" id="KW-1185">Reference proteome</keyword>
<sequence>MLIITQVLVDEKEEGTYNIMRGGMLRGIVHTCWDEESEARQASKYFRRVLIDCLAWSIGGRLYKLWSFWWFLACFLPYCSLSLFKDDPSSYARFAVGAIEVMGFLLVQNLLKIILFNFDVALTDFLLNFNFMNLRCARAATRNVVKRATPTWQDVLPALADGCDQFESVRNGRHGFTAAGDLMHTIRHPAQ</sequence>
<feature type="transmembrane region" description="Helical" evidence="1">
    <location>
        <begin position="66"/>
        <end position="84"/>
    </location>
</feature>
<keyword evidence="1" id="KW-1133">Transmembrane helix</keyword>
<dbReference type="Proteomes" id="UP000007305">
    <property type="component" value="Chromosome 6"/>
</dbReference>
<reference evidence="2" key="2">
    <citation type="submission" date="2019-07" db="EMBL/GenBank/DDBJ databases">
        <authorList>
            <person name="Seetharam A."/>
            <person name="Woodhouse M."/>
            <person name="Cannon E."/>
        </authorList>
    </citation>
    <scope>NUCLEOTIDE SEQUENCE [LARGE SCALE GENOMIC DNA]</scope>
    <source>
        <strain evidence="2">cv. B73</strain>
    </source>
</reference>
<evidence type="ECO:0000256" key="1">
    <source>
        <dbReference type="SAM" id="Phobius"/>
    </source>
</evidence>
<accession>A0A804PSM2</accession>
<reference evidence="2" key="3">
    <citation type="submission" date="2021-05" db="UniProtKB">
        <authorList>
            <consortium name="EnsemblPlants"/>
        </authorList>
    </citation>
    <scope>IDENTIFICATION</scope>
    <source>
        <strain evidence="2">cv. B73</strain>
    </source>
</reference>
<dbReference type="AlphaFoldDB" id="A0A804PSM2"/>
<evidence type="ECO:0000313" key="2">
    <source>
        <dbReference type="EnsemblPlants" id="Zm00001eb268490_P001"/>
    </source>
</evidence>
<reference evidence="3" key="1">
    <citation type="journal article" date="2009" name="Science">
        <title>The B73 maize genome: complexity, diversity, and dynamics.</title>
        <authorList>
            <person name="Schnable P.S."/>
            <person name="Ware D."/>
            <person name="Fulton R.S."/>
            <person name="Stein J.C."/>
            <person name="Wei F."/>
            <person name="Pasternak S."/>
            <person name="Liang C."/>
            <person name="Zhang J."/>
            <person name="Fulton L."/>
            <person name="Graves T.A."/>
            <person name="Minx P."/>
            <person name="Reily A.D."/>
            <person name="Courtney L."/>
            <person name="Kruchowski S.S."/>
            <person name="Tomlinson C."/>
            <person name="Strong C."/>
            <person name="Delehaunty K."/>
            <person name="Fronick C."/>
            <person name="Courtney B."/>
            <person name="Rock S.M."/>
            <person name="Belter E."/>
            <person name="Du F."/>
            <person name="Kim K."/>
            <person name="Abbott R.M."/>
            <person name="Cotton M."/>
            <person name="Levy A."/>
            <person name="Marchetto P."/>
            <person name="Ochoa K."/>
            <person name="Jackson S.M."/>
            <person name="Gillam B."/>
            <person name="Chen W."/>
            <person name="Yan L."/>
            <person name="Higginbotham J."/>
            <person name="Cardenas M."/>
            <person name="Waligorski J."/>
            <person name="Applebaum E."/>
            <person name="Phelps L."/>
            <person name="Falcone J."/>
            <person name="Kanchi K."/>
            <person name="Thane T."/>
            <person name="Scimone A."/>
            <person name="Thane N."/>
            <person name="Henke J."/>
            <person name="Wang T."/>
            <person name="Ruppert J."/>
            <person name="Shah N."/>
            <person name="Rotter K."/>
            <person name="Hodges J."/>
            <person name="Ingenthron E."/>
            <person name="Cordes M."/>
            <person name="Kohlberg S."/>
            <person name="Sgro J."/>
            <person name="Delgado B."/>
            <person name="Mead K."/>
            <person name="Chinwalla A."/>
            <person name="Leonard S."/>
            <person name="Crouse K."/>
            <person name="Collura K."/>
            <person name="Kudrna D."/>
            <person name="Currie J."/>
            <person name="He R."/>
            <person name="Angelova A."/>
            <person name="Rajasekar S."/>
            <person name="Mueller T."/>
            <person name="Lomeli R."/>
            <person name="Scara G."/>
            <person name="Ko A."/>
            <person name="Delaney K."/>
            <person name="Wissotski M."/>
            <person name="Lopez G."/>
            <person name="Campos D."/>
            <person name="Braidotti M."/>
            <person name="Ashley E."/>
            <person name="Golser W."/>
            <person name="Kim H."/>
            <person name="Lee S."/>
            <person name="Lin J."/>
            <person name="Dujmic Z."/>
            <person name="Kim W."/>
            <person name="Talag J."/>
            <person name="Zuccolo A."/>
            <person name="Fan C."/>
            <person name="Sebastian A."/>
            <person name="Kramer M."/>
            <person name="Spiegel L."/>
            <person name="Nascimento L."/>
            <person name="Zutavern T."/>
            <person name="Miller B."/>
            <person name="Ambroise C."/>
            <person name="Muller S."/>
            <person name="Spooner W."/>
            <person name="Narechania A."/>
            <person name="Ren L."/>
            <person name="Wei S."/>
            <person name="Kumari S."/>
            <person name="Faga B."/>
            <person name="Levy M.J."/>
            <person name="McMahan L."/>
            <person name="Van Buren P."/>
            <person name="Vaughn M.W."/>
            <person name="Ying K."/>
            <person name="Yeh C.-T."/>
            <person name="Emrich S.J."/>
            <person name="Jia Y."/>
            <person name="Kalyanaraman A."/>
            <person name="Hsia A.-P."/>
            <person name="Barbazuk W.B."/>
            <person name="Baucom R.S."/>
            <person name="Brutnell T.P."/>
            <person name="Carpita N.C."/>
            <person name="Chaparro C."/>
            <person name="Chia J.-M."/>
            <person name="Deragon J.-M."/>
            <person name="Estill J.C."/>
            <person name="Fu Y."/>
            <person name="Jeddeloh J.A."/>
            <person name="Han Y."/>
            <person name="Lee H."/>
            <person name="Li P."/>
            <person name="Lisch D.R."/>
            <person name="Liu S."/>
            <person name="Liu Z."/>
            <person name="Nagel D.H."/>
            <person name="McCann M.C."/>
            <person name="SanMiguel P."/>
            <person name="Myers A.M."/>
            <person name="Nettleton D."/>
            <person name="Nguyen J."/>
            <person name="Penning B.W."/>
            <person name="Ponnala L."/>
            <person name="Schneider K.L."/>
            <person name="Schwartz D.C."/>
            <person name="Sharma A."/>
            <person name="Soderlund C."/>
            <person name="Springer N.M."/>
            <person name="Sun Q."/>
            <person name="Wang H."/>
            <person name="Waterman M."/>
            <person name="Westerman R."/>
            <person name="Wolfgruber T.K."/>
            <person name="Yang L."/>
            <person name="Yu Y."/>
            <person name="Zhang L."/>
            <person name="Zhou S."/>
            <person name="Zhu Q."/>
            <person name="Bennetzen J.L."/>
            <person name="Dawe R.K."/>
            <person name="Jiang J."/>
            <person name="Jiang N."/>
            <person name="Presting G.G."/>
            <person name="Wessler S.R."/>
            <person name="Aluru S."/>
            <person name="Martienssen R.A."/>
            <person name="Clifton S.W."/>
            <person name="McCombie W.R."/>
            <person name="Wing R.A."/>
            <person name="Wilson R.K."/>
        </authorList>
    </citation>
    <scope>NUCLEOTIDE SEQUENCE [LARGE SCALE GENOMIC DNA]</scope>
    <source>
        <strain evidence="3">cv. B73</strain>
    </source>
</reference>
<feature type="transmembrane region" description="Helical" evidence="1">
    <location>
        <begin position="91"/>
        <end position="107"/>
    </location>
</feature>
<dbReference type="EnsemblPlants" id="Zm00001eb268490_T001">
    <property type="protein sequence ID" value="Zm00001eb268490_P001"/>
    <property type="gene ID" value="Zm00001eb268490"/>
</dbReference>
<keyword evidence="1" id="KW-0472">Membrane</keyword>
<dbReference type="Gramene" id="Zm00001eb268490_T001">
    <property type="protein sequence ID" value="Zm00001eb268490_P001"/>
    <property type="gene ID" value="Zm00001eb268490"/>
</dbReference>
<proteinExistence type="predicted"/>